<accession>A0A7W2HJQ6</accession>
<name>A0A7W2HJQ6_9ACTN</name>
<dbReference type="Gene3D" id="3.30.300.30">
    <property type="match status" value="1"/>
</dbReference>
<keyword evidence="2" id="KW-0436">Ligase</keyword>
<reference evidence="4 5" key="1">
    <citation type="submission" date="2020-07" db="EMBL/GenBank/DDBJ databases">
        <title>Streptomyces isolated from Indian soil.</title>
        <authorList>
            <person name="Mandal S."/>
            <person name="Maiti P.K."/>
        </authorList>
    </citation>
    <scope>NUCLEOTIDE SEQUENCE [LARGE SCALE GENOMIC DNA]</scope>
    <source>
        <strain evidence="4 5">PSKA54</strain>
    </source>
</reference>
<evidence type="ECO:0000256" key="2">
    <source>
        <dbReference type="ARBA" id="ARBA00022598"/>
    </source>
</evidence>
<dbReference type="SUPFAM" id="SSF56801">
    <property type="entry name" value="Acetyl-CoA synthetase-like"/>
    <property type="match status" value="1"/>
</dbReference>
<protein>
    <recommendedName>
        <fullName evidence="3">AMP-binding enzyme C-terminal domain-containing protein</fullName>
    </recommendedName>
</protein>
<comment type="similarity">
    <text evidence="1">Belongs to the ATP-dependent AMP-binding enzyme family.</text>
</comment>
<proteinExistence type="inferred from homology"/>
<feature type="domain" description="AMP-binding enzyme C-terminal" evidence="3">
    <location>
        <begin position="2"/>
        <end position="52"/>
    </location>
</feature>
<evidence type="ECO:0000259" key="3">
    <source>
        <dbReference type="Pfam" id="PF13193"/>
    </source>
</evidence>
<evidence type="ECO:0000313" key="4">
    <source>
        <dbReference type="EMBL" id="MBA4866338.1"/>
    </source>
</evidence>
<dbReference type="Proteomes" id="UP000586976">
    <property type="component" value="Unassembled WGS sequence"/>
</dbReference>
<gene>
    <name evidence="4" type="ORF">H1V43_34505</name>
</gene>
<dbReference type="EMBL" id="JACEQY010000058">
    <property type="protein sequence ID" value="MBA4866338.1"/>
    <property type="molecule type" value="Genomic_DNA"/>
</dbReference>
<evidence type="ECO:0000256" key="1">
    <source>
        <dbReference type="ARBA" id="ARBA00006432"/>
    </source>
</evidence>
<dbReference type="PANTHER" id="PTHR43859">
    <property type="entry name" value="ACYL-ACTIVATING ENZYME"/>
    <property type="match status" value="1"/>
</dbReference>
<dbReference type="GO" id="GO:0016874">
    <property type="term" value="F:ligase activity"/>
    <property type="evidence" value="ECO:0007669"/>
    <property type="project" value="UniProtKB-KW"/>
</dbReference>
<sequence length="68" mass="7395">MGSVPSAYVVPRRGAEPSAEDIIAFCKTRLANFKVPRRVVIVGELPRNASGKILKRQLRRAATESTAS</sequence>
<comment type="caution">
    <text evidence="4">The sequence shown here is derived from an EMBL/GenBank/DDBJ whole genome shotgun (WGS) entry which is preliminary data.</text>
</comment>
<keyword evidence="5" id="KW-1185">Reference proteome</keyword>
<dbReference type="PANTHER" id="PTHR43859:SF2">
    <property type="entry name" value="BUTYRATE--COA LIGASE AAE11, PEROXISOMAL"/>
    <property type="match status" value="1"/>
</dbReference>
<organism evidence="4 5">
    <name type="scientific">Streptomyces himalayensis subsp. aureolus</name>
    <dbReference type="NCBI Taxonomy" id="2758039"/>
    <lineage>
        <taxon>Bacteria</taxon>
        <taxon>Bacillati</taxon>
        <taxon>Actinomycetota</taxon>
        <taxon>Actinomycetes</taxon>
        <taxon>Kitasatosporales</taxon>
        <taxon>Streptomycetaceae</taxon>
        <taxon>Streptomyces</taxon>
        <taxon>Streptomyces himalayensis</taxon>
    </lineage>
</organism>
<dbReference type="InterPro" id="IPR025110">
    <property type="entry name" value="AMP-bd_C"/>
</dbReference>
<evidence type="ECO:0000313" key="5">
    <source>
        <dbReference type="Proteomes" id="UP000586976"/>
    </source>
</evidence>
<dbReference type="AlphaFoldDB" id="A0A7W2HJQ6"/>
<dbReference type="InterPro" id="IPR045851">
    <property type="entry name" value="AMP-bd_C_sf"/>
</dbReference>
<dbReference type="Pfam" id="PF13193">
    <property type="entry name" value="AMP-binding_C"/>
    <property type="match status" value="1"/>
</dbReference>